<dbReference type="WBParaSite" id="sdigi.contig294.g7159.t1">
    <property type="protein sequence ID" value="sdigi.contig294.g7159.t1"/>
    <property type="gene ID" value="sdigi.contig294.g7159"/>
</dbReference>
<dbReference type="AlphaFoldDB" id="A0A915PSZ9"/>
<keyword evidence="2" id="KW-1185">Reference proteome</keyword>
<evidence type="ECO:0000259" key="1">
    <source>
        <dbReference type="PROSITE" id="PS00028"/>
    </source>
</evidence>
<reference evidence="3" key="1">
    <citation type="submission" date="2022-11" db="UniProtKB">
        <authorList>
            <consortium name="WormBaseParasite"/>
        </authorList>
    </citation>
    <scope>IDENTIFICATION</scope>
</reference>
<evidence type="ECO:0000313" key="2">
    <source>
        <dbReference type="Proteomes" id="UP000887581"/>
    </source>
</evidence>
<dbReference type="Proteomes" id="UP000887581">
    <property type="component" value="Unplaced"/>
</dbReference>
<protein>
    <submittedName>
        <fullName evidence="3">C2H2-type domain-containing protein</fullName>
    </submittedName>
</protein>
<name>A0A915PSZ9_9BILA</name>
<evidence type="ECO:0000313" key="3">
    <source>
        <dbReference type="WBParaSite" id="sdigi.contig294.g7159.t1"/>
    </source>
</evidence>
<dbReference type="PROSITE" id="PS00028">
    <property type="entry name" value="ZINC_FINGER_C2H2_1"/>
    <property type="match status" value="1"/>
</dbReference>
<feature type="domain" description="C2H2-type" evidence="1">
    <location>
        <begin position="142"/>
        <end position="163"/>
    </location>
</feature>
<dbReference type="InterPro" id="IPR013087">
    <property type="entry name" value="Znf_C2H2_type"/>
</dbReference>
<accession>A0A915PSZ9</accession>
<proteinExistence type="predicted"/>
<organism evidence="2 3">
    <name type="scientific">Setaria digitata</name>
    <dbReference type="NCBI Taxonomy" id="48799"/>
    <lineage>
        <taxon>Eukaryota</taxon>
        <taxon>Metazoa</taxon>
        <taxon>Ecdysozoa</taxon>
        <taxon>Nematoda</taxon>
        <taxon>Chromadorea</taxon>
        <taxon>Rhabditida</taxon>
        <taxon>Spirurina</taxon>
        <taxon>Spiruromorpha</taxon>
        <taxon>Filarioidea</taxon>
        <taxon>Setariidae</taxon>
        <taxon>Setaria</taxon>
    </lineage>
</organism>
<sequence>MLRSLSMEGVMLRIAVSYPFLNAGSFIIVDSQRMFSFLSEKGTDTIMVPANASVELTNLPLSLYTSAQDFNSLTQPPTFISNCVICDESFASQEESDAHFNSEDHETAQFFSLSQLTRHLDAATTTMDNNHFQPFMTRAEVCKLCLEQFQDRECLLAHIRREHERDNINMLDRNDLLTWRRTLN</sequence>